<organism evidence="1 2">
    <name type="scientific">Pyropia yezoensis</name>
    <name type="common">Susabi-nori</name>
    <name type="synonym">Porphyra yezoensis</name>
    <dbReference type="NCBI Taxonomy" id="2788"/>
    <lineage>
        <taxon>Eukaryota</taxon>
        <taxon>Rhodophyta</taxon>
        <taxon>Bangiophyceae</taxon>
        <taxon>Bangiales</taxon>
        <taxon>Bangiaceae</taxon>
        <taxon>Pyropia</taxon>
    </lineage>
</organism>
<accession>A0ACC3BTA2</accession>
<keyword evidence="2" id="KW-1185">Reference proteome</keyword>
<gene>
    <name evidence="1" type="ORF">I4F81_003840</name>
</gene>
<dbReference type="Proteomes" id="UP000798662">
    <property type="component" value="Chromosome 1"/>
</dbReference>
<evidence type="ECO:0000313" key="1">
    <source>
        <dbReference type="EMBL" id="KAK1861256.1"/>
    </source>
</evidence>
<sequence length="1095" mass="119333">MSTPAHTALRAVASATDMSAKSRPQPTVGRSPEDPGPSRGSMEYLSGVRNGGVDSNGGGGGANNVVPSRSLFDGQPANGSFGGGPNRGPAAPLRMTEQRPGISWDARKRVFRLRGKDSLYVFRVDDSKNLEHLYWGPPLLVEDDLTYLSKTNVPAPFDPKGVVSVARKMGLDELGEIADEHDLSERWKVYTRAKDTATENDSRPRRLENASWRLWSMERHRGGDLNKDLSDGVLAMALGESVEGDVAAVTEATGEDAVTADGDEAVSSAGAADGSLKDSAARTVPSTGGPPSDADETPAPALPRSATVGTPAAETSSGRPSPPFSPRMGPRSAAGFPARIGQTPTFGPTSPAALGGTTAGLSSLTAHAGSSMGLMSLGGASSMDLGAHLSSYEATNWSKLDPELVGKNTKLLEFADHGTGDYREPSLKVRYKDGSTVSPLEYKSHRIVRGKPTLDDFTPGVYVESPNEATTLIVEMVDPVTNLVVLVHYTVMHEYDAIIRRNVVVNSSSDLVTLLHVASVTLDYDADQYYMTQLSGGWARERQVVVRKLDDGLTVVKSSRGASSHQFNPFIVISPGGPPAEDSGIVTSFTLVYSGNFMASAEISESRRLRVSMGLNPEGFTWSLSPGEKFSSPEVIMSYSDEGMGKLSRGLHRLMRQRLVPPRWRDYSCPVLLNTWEAAYFNVTHEVVVEIGRVAAKAGIEMIVLDDGWFGERNDTTAGLGDWFPNRTKLPYSLDGLVRDVNNLGLKFGIWMEPEMVSMDSKLYKEHPDWCLHVPSRGRTTGRNQLVLDFSRECVRDHIYNEMDKILSSCPIEYVKWDMNRHLTEVFSQDFPAERQGEVAHRFLMGVYEVLGRITRQHPDVLFETCSGGGGRFDAGMLFFAPQIWTSDNTDALSRVQIQMGTSLAYPVSSMGSHVSSVPNHQTLRTTSMKTRSLVALCGSFGYELDPRNLTTEELAEIRRYIELHKMLSPIVIKGDMYRMWSPFTSDSAAWMFVSQDKVDAVAIAVNLRREVGRLLPRLTLRGLSPNKVYEVEELCPGHVVRNIDTGAIDFDSSGVYQFGTPLRMSGRALCSAGLPVKFLFDADSVIYSIKAIAG</sequence>
<reference evidence="1" key="1">
    <citation type="submission" date="2019-11" db="EMBL/GenBank/DDBJ databases">
        <title>Nori genome reveals adaptations in red seaweeds to the harsh intertidal environment.</title>
        <authorList>
            <person name="Wang D."/>
            <person name="Mao Y."/>
        </authorList>
    </citation>
    <scope>NUCLEOTIDE SEQUENCE</scope>
    <source>
        <tissue evidence="1">Gametophyte</tissue>
    </source>
</reference>
<protein>
    <submittedName>
        <fullName evidence="1">Uncharacterized protein</fullName>
    </submittedName>
</protein>
<comment type="caution">
    <text evidence="1">The sequence shown here is derived from an EMBL/GenBank/DDBJ whole genome shotgun (WGS) entry which is preliminary data.</text>
</comment>
<dbReference type="EMBL" id="CM020618">
    <property type="protein sequence ID" value="KAK1861256.1"/>
    <property type="molecule type" value="Genomic_DNA"/>
</dbReference>
<name>A0ACC3BTA2_PYRYE</name>
<evidence type="ECO:0000313" key="2">
    <source>
        <dbReference type="Proteomes" id="UP000798662"/>
    </source>
</evidence>
<proteinExistence type="predicted"/>